<evidence type="ECO:0000259" key="1">
    <source>
        <dbReference type="Pfam" id="PF00156"/>
    </source>
</evidence>
<protein>
    <submittedName>
        <fullName evidence="2">Phosphoribosyltransferase</fullName>
    </submittedName>
</protein>
<dbReference type="InterPro" id="IPR000836">
    <property type="entry name" value="PRTase_dom"/>
</dbReference>
<dbReference type="Gene3D" id="3.40.50.2020">
    <property type="match status" value="1"/>
</dbReference>
<comment type="caution">
    <text evidence="2">The sequence shown here is derived from an EMBL/GenBank/DDBJ whole genome shotgun (WGS) entry which is preliminary data.</text>
</comment>
<dbReference type="Pfam" id="PF00156">
    <property type="entry name" value="Pribosyltran"/>
    <property type="match status" value="1"/>
</dbReference>
<keyword evidence="3" id="KW-1185">Reference proteome</keyword>
<sequence length="222" mass="23789">MSEVPFTNRRAAGQALADRLKARAGQDNVLVLALPRGGVPVAAEVARALDAPLDVMVVRKLGMPGHEEFAMGAIASGGVTVLDESLLQRLRLDEDSLQAVIDKENRELARRELAYRGERPYPDLQGKEVILVDDGIATGASMRAAIQAVNQLGAKHCTLAVPVAPSETLEGLANDVDEIVCVATPEPFRAVGQWYVEFGQTSDDEVSSCLSDPTLRTRDTDA</sequence>
<reference evidence="3" key="1">
    <citation type="journal article" date="2019" name="Int. J. Syst. Evol. Microbiol.">
        <title>The Global Catalogue of Microorganisms (GCM) 10K type strain sequencing project: providing services to taxonomists for standard genome sequencing and annotation.</title>
        <authorList>
            <consortium name="The Broad Institute Genomics Platform"/>
            <consortium name="The Broad Institute Genome Sequencing Center for Infectious Disease"/>
            <person name="Wu L."/>
            <person name="Ma J."/>
        </authorList>
    </citation>
    <scope>NUCLEOTIDE SEQUENCE [LARGE SCALE GENOMIC DNA]</scope>
    <source>
        <strain evidence="3">KCTC 12847</strain>
    </source>
</reference>
<dbReference type="Proteomes" id="UP001595640">
    <property type="component" value="Unassembled WGS sequence"/>
</dbReference>
<dbReference type="Gene3D" id="3.30.1310.20">
    <property type="entry name" value="PRTase-like"/>
    <property type="match status" value="1"/>
</dbReference>
<name>A0ABV7M1T6_9GAMM</name>
<keyword evidence="2" id="KW-0808">Transferase</keyword>
<dbReference type="CDD" id="cd06223">
    <property type="entry name" value="PRTases_typeI"/>
    <property type="match status" value="1"/>
</dbReference>
<dbReference type="EMBL" id="JBHRUH010000012">
    <property type="protein sequence ID" value="MFC3291879.1"/>
    <property type="molecule type" value="Genomic_DNA"/>
</dbReference>
<feature type="domain" description="Phosphoribosyltransferase" evidence="1">
    <location>
        <begin position="14"/>
        <end position="172"/>
    </location>
</feature>
<evidence type="ECO:0000313" key="2">
    <source>
        <dbReference type="EMBL" id="MFC3291879.1"/>
    </source>
</evidence>
<dbReference type="InterPro" id="IPR029057">
    <property type="entry name" value="PRTase-like"/>
</dbReference>
<organism evidence="2 3">
    <name type="scientific">Modicisalibacter luteus</name>
    <dbReference type="NCBI Taxonomy" id="453962"/>
    <lineage>
        <taxon>Bacteria</taxon>
        <taxon>Pseudomonadati</taxon>
        <taxon>Pseudomonadota</taxon>
        <taxon>Gammaproteobacteria</taxon>
        <taxon>Oceanospirillales</taxon>
        <taxon>Halomonadaceae</taxon>
        <taxon>Modicisalibacter</taxon>
    </lineage>
</organism>
<gene>
    <name evidence="2" type="ORF">ACFOEI_07335</name>
</gene>
<keyword evidence="2" id="KW-0328">Glycosyltransferase</keyword>
<accession>A0ABV7M1T6</accession>
<dbReference type="SUPFAM" id="SSF53271">
    <property type="entry name" value="PRTase-like"/>
    <property type="match status" value="1"/>
</dbReference>
<evidence type="ECO:0000313" key="3">
    <source>
        <dbReference type="Proteomes" id="UP001595640"/>
    </source>
</evidence>
<dbReference type="GO" id="GO:0016757">
    <property type="term" value="F:glycosyltransferase activity"/>
    <property type="evidence" value="ECO:0007669"/>
    <property type="project" value="UniProtKB-KW"/>
</dbReference>
<proteinExistence type="predicted"/>
<dbReference type="RefSeq" id="WP_019017328.1">
    <property type="nucleotide sequence ID" value="NZ_BMXD01000003.1"/>
</dbReference>